<reference evidence="3 4" key="1">
    <citation type="journal article" date="2017" name="Syst. Appl. Microbiol.">
        <title>Soybeans inoculated with root zone soils of Canadian native legumes harbour diverse and novel Bradyrhizobium spp. that possess agricultural potential.</title>
        <authorList>
            <person name="Bromfield E.S.P."/>
            <person name="Cloutier S."/>
            <person name="Tambong J.T."/>
            <person name="Tran Thi T.V."/>
        </authorList>
    </citation>
    <scope>NUCLEOTIDE SEQUENCE [LARGE SCALE GENOMIC DNA]</scope>
    <source>
        <strain evidence="3 4">323S2</strain>
    </source>
</reference>
<evidence type="ECO:0000256" key="1">
    <source>
        <dbReference type="SAM" id="MobiDB-lite"/>
    </source>
</evidence>
<feature type="region of interest" description="Disordered" evidence="1">
    <location>
        <begin position="164"/>
        <end position="194"/>
    </location>
</feature>
<reference evidence="2" key="2">
    <citation type="submission" date="2020-06" db="EMBL/GenBank/DDBJ databases">
        <title>Whole Genome Sequence of Bradyrhizobium sp. Strain 323S2.</title>
        <authorList>
            <person name="Bromfield E.S.P."/>
        </authorList>
    </citation>
    <scope>NUCLEOTIDE SEQUENCE [LARGE SCALE GENOMIC DNA]</scope>
    <source>
        <strain evidence="2">323S2</strain>
    </source>
</reference>
<protein>
    <submittedName>
        <fullName evidence="2">Terminase small subunit</fullName>
    </submittedName>
</protein>
<gene>
    <name evidence="3" type="ORF">G6321_00015580</name>
    <name evidence="2" type="ORF">G6321_02690</name>
</gene>
<dbReference type="Proteomes" id="UP000564836">
    <property type="component" value="Chromosome"/>
</dbReference>
<dbReference type="RefSeq" id="WP_166342933.1">
    <property type="nucleotide sequence ID" value="NZ_CP088280.1"/>
</dbReference>
<feature type="compositionally biased region" description="Acidic residues" evidence="1">
    <location>
        <begin position="185"/>
        <end position="194"/>
    </location>
</feature>
<evidence type="ECO:0000313" key="2">
    <source>
        <dbReference type="EMBL" id="NYY87368.1"/>
    </source>
</evidence>
<dbReference type="InterPro" id="IPR036388">
    <property type="entry name" value="WH-like_DNA-bd_sf"/>
</dbReference>
<sequence>MGKTVNRQELADIFGYSLPTISAWVENGMPVKSHGGRGKQFEFDTEDVLKWLLARERAERKAHTAATLKEGGEEITIDKARLRNEIAKAKLSELELATKMELVRPIDMVAKVLSNEIANARARLLGIPSKLRPAIQLEVGAPEGTKKLVNEVERLILEALNEIKMSADDPVEEEPHGEPPSEPIEQNEEENDDE</sequence>
<reference evidence="3 4" key="3">
    <citation type="journal article" date="2022" name="Int. J. Syst. Evol. Microbiol.">
        <title>Strains of Bradyrhizobium barranii sp. nov. associated with legumes native to Canada are symbionts of soybeans and belong to different subspecies (subsp. barranii subsp. nov. and subsp. apii subsp. nov.) and symbiovars (sv. glycinearum and sv. septentrionale).</title>
        <authorList>
            <person name="Bromfield E.S.P."/>
            <person name="Cloutier S."/>
            <person name="Wasai-Hara S."/>
            <person name="Minamisawa K."/>
        </authorList>
    </citation>
    <scope>NUCLEOTIDE SEQUENCE [LARGE SCALE GENOMIC DNA]</scope>
    <source>
        <strain evidence="3 4">323S2</strain>
    </source>
</reference>
<dbReference type="EMBL" id="CP088280">
    <property type="protein sequence ID" value="UGX96480.1"/>
    <property type="molecule type" value="Genomic_DNA"/>
</dbReference>
<organism evidence="2">
    <name type="scientific">Bradyrhizobium barranii subsp. barranii</name>
    <dbReference type="NCBI Taxonomy" id="2823807"/>
    <lineage>
        <taxon>Bacteria</taxon>
        <taxon>Pseudomonadati</taxon>
        <taxon>Pseudomonadota</taxon>
        <taxon>Alphaproteobacteria</taxon>
        <taxon>Hyphomicrobiales</taxon>
        <taxon>Nitrobacteraceae</taxon>
        <taxon>Bradyrhizobium</taxon>
        <taxon>Bradyrhizobium barranii</taxon>
    </lineage>
</organism>
<dbReference type="SUPFAM" id="SSF46955">
    <property type="entry name" value="Putative DNA-binding domain"/>
    <property type="match status" value="1"/>
</dbReference>
<evidence type="ECO:0000313" key="4">
    <source>
        <dbReference type="Proteomes" id="UP000564836"/>
    </source>
</evidence>
<dbReference type="InterPro" id="IPR010906">
    <property type="entry name" value="Phage_lambda_Nu1_terminase-ssu"/>
</dbReference>
<dbReference type="Pfam" id="PF07471">
    <property type="entry name" value="Phage_Nu1"/>
    <property type="match status" value="1"/>
</dbReference>
<name>A0A7Z0Q404_9BRAD</name>
<accession>A0A7Z0Q404</accession>
<dbReference type="InterPro" id="IPR009061">
    <property type="entry name" value="DNA-bd_dom_put_sf"/>
</dbReference>
<evidence type="ECO:0000313" key="3">
    <source>
        <dbReference type="EMBL" id="UGX96480.1"/>
    </source>
</evidence>
<dbReference type="EMBL" id="JACBFH010000001">
    <property type="protein sequence ID" value="NYY87368.1"/>
    <property type="molecule type" value="Genomic_DNA"/>
</dbReference>
<dbReference type="AlphaFoldDB" id="A0A7Z0Q404"/>
<proteinExistence type="predicted"/>
<dbReference type="Gene3D" id="1.10.10.10">
    <property type="entry name" value="Winged helix-like DNA-binding domain superfamily/Winged helix DNA-binding domain"/>
    <property type="match status" value="1"/>
</dbReference>